<dbReference type="PANTHER" id="PTHR30457">
    <property type="entry name" value="5'-NUCLEOTIDASE SURE"/>
    <property type="match status" value="1"/>
</dbReference>
<comment type="cofactor">
    <cofactor evidence="2">
        <name>Mg(2+)</name>
        <dbReference type="ChEBI" id="CHEBI:18420"/>
    </cofactor>
</comment>
<dbReference type="Proteomes" id="UP000252355">
    <property type="component" value="Unassembled WGS sequence"/>
</dbReference>
<dbReference type="AlphaFoldDB" id="A0A367ZU10"/>
<comment type="catalytic activity">
    <reaction evidence="1 9">
        <text>a ribonucleoside 5'-phosphate + H2O = a ribonucleoside + phosphate</text>
        <dbReference type="Rhea" id="RHEA:12484"/>
        <dbReference type="ChEBI" id="CHEBI:15377"/>
        <dbReference type="ChEBI" id="CHEBI:18254"/>
        <dbReference type="ChEBI" id="CHEBI:43474"/>
        <dbReference type="ChEBI" id="CHEBI:58043"/>
        <dbReference type="EC" id="3.1.3.5"/>
    </reaction>
</comment>
<feature type="binding site" evidence="9">
    <location>
        <position position="8"/>
    </location>
    <ligand>
        <name>a divalent metal cation</name>
        <dbReference type="ChEBI" id="CHEBI:60240"/>
    </ligand>
</feature>
<evidence type="ECO:0000256" key="3">
    <source>
        <dbReference type="ARBA" id="ARBA00004496"/>
    </source>
</evidence>
<keyword evidence="7 9" id="KW-0547">Nucleotide-binding</keyword>
<keyword evidence="6 9" id="KW-0479">Metal-binding</keyword>
<evidence type="ECO:0000256" key="8">
    <source>
        <dbReference type="ARBA" id="ARBA00022801"/>
    </source>
</evidence>
<evidence type="ECO:0000313" key="12">
    <source>
        <dbReference type="Proteomes" id="UP000252355"/>
    </source>
</evidence>
<dbReference type="InterPro" id="IPR036523">
    <property type="entry name" value="SurE-like_sf"/>
</dbReference>
<dbReference type="GO" id="GO:0008253">
    <property type="term" value="F:5'-nucleotidase activity"/>
    <property type="evidence" value="ECO:0007669"/>
    <property type="project" value="UniProtKB-UniRule"/>
</dbReference>
<sequence>MKILLSNDDGIHARGIVALAEALLPYGEVTVVAPNRERSACSHSLTLEHPLRTGPVDFPVPVSRALSVNGTPADCVKLGLSKLLESPPDFVISGINKGANLTVDVFYSGTVAAAFEGVFSGIPAIAFSLDSFAPDADYRPAQAWVRRVLDRILAEGPDRGFVYNVNIPALPESEIKGMKVTRLGKVRYRDSYELRHDPVGRPYYWLSGEPVILDQDPDADINAVRAGYVSVTPLTGERTDVAVFRKWQTGRDQP</sequence>
<dbReference type="FunFam" id="3.40.1210.10:FF:000001">
    <property type="entry name" value="5'/3'-nucleotidase SurE"/>
    <property type="match status" value="1"/>
</dbReference>
<protein>
    <recommendedName>
        <fullName evidence="9">5'-nucleotidase SurE</fullName>
        <ecNumber evidence="9">3.1.3.5</ecNumber>
    </recommendedName>
    <alternativeName>
        <fullName evidence="9">Nucleoside 5'-monophosphate phosphohydrolase</fullName>
    </alternativeName>
</protein>
<evidence type="ECO:0000256" key="6">
    <source>
        <dbReference type="ARBA" id="ARBA00022723"/>
    </source>
</evidence>
<dbReference type="EC" id="3.1.3.5" evidence="9"/>
<comment type="similarity">
    <text evidence="4 9">Belongs to the SurE nucleotidase family.</text>
</comment>
<dbReference type="NCBIfam" id="TIGR00087">
    <property type="entry name" value="surE"/>
    <property type="match status" value="1"/>
</dbReference>
<proteinExistence type="inferred from homology"/>
<keyword evidence="8 9" id="KW-0378">Hydrolase</keyword>
<gene>
    <name evidence="9" type="primary">surE</name>
    <name evidence="11" type="ORF">OZSIB_0767</name>
</gene>
<evidence type="ECO:0000256" key="1">
    <source>
        <dbReference type="ARBA" id="ARBA00000815"/>
    </source>
</evidence>
<evidence type="ECO:0000256" key="7">
    <source>
        <dbReference type="ARBA" id="ARBA00022741"/>
    </source>
</evidence>
<evidence type="ECO:0000256" key="9">
    <source>
        <dbReference type="HAMAP-Rule" id="MF_00060"/>
    </source>
</evidence>
<feature type="domain" description="Survival protein SurE-like phosphatase/nucleotidase" evidence="10">
    <location>
        <begin position="3"/>
        <end position="189"/>
    </location>
</feature>
<evidence type="ECO:0000256" key="4">
    <source>
        <dbReference type="ARBA" id="ARBA00011062"/>
    </source>
</evidence>
<dbReference type="PANTHER" id="PTHR30457:SF0">
    <property type="entry name" value="PHOSPHATASE, PUTATIVE (AFU_ORTHOLOGUE AFUA_4G01070)-RELATED"/>
    <property type="match status" value="1"/>
</dbReference>
<dbReference type="GO" id="GO:0000166">
    <property type="term" value="F:nucleotide binding"/>
    <property type="evidence" value="ECO:0007669"/>
    <property type="project" value="UniProtKB-KW"/>
</dbReference>
<name>A0A367ZU10_9BACT</name>
<keyword evidence="5 9" id="KW-0963">Cytoplasm</keyword>
<dbReference type="EMBL" id="QOQW01000001">
    <property type="protein sequence ID" value="RCK81633.1"/>
    <property type="molecule type" value="Genomic_DNA"/>
</dbReference>
<dbReference type="Pfam" id="PF01975">
    <property type="entry name" value="SurE"/>
    <property type="match status" value="1"/>
</dbReference>
<dbReference type="Gene3D" id="3.40.1210.10">
    <property type="entry name" value="Survival protein SurE-like phosphatase/nucleotidase"/>
    <property type="match status" value="1"/>
</dbReference>
<evidence type="ECO:0000256" key="2">
    <source>
        <dbReference type="ARBA" id="ARBA00001946"/>
    </source>
</evidence>
<feature type="binding site" evidence="9">
    <location>
        <position position="9"/>
    </location>
    <ligand>
        <name>a divalent metal cation</name>
        <dbReference type="ChEBI" id="CHEBI:60240"/>
    </ligand>
</feature>
<dbReference type="InterPro" id="IPR030048">
    <property type="entry name" value="SurE"/>
</dbReference>
<dbReference type="InterPro" id="IPR002828">
    <property type="entry name" value="SurE-like_Pase/nucleotidase"/>
</dbReference>
<feature type="binding site" evidence="9">
    <location>
        <position position="96"/>
    </location>
    <ligand>
        <name>a divalent metal cation</name>
        <dbReference type="ChEBI" id="CHEBI:60240"/>
    </ligand>
</feature>
<dbReference type="GO" id="GO:0005737">
    <property type="term" value="C:cytoplasm"/>
    <property type="evidence" value="ECO:0007669"/>
    <property type="project" value="UniProtKB-SubCell"/>
</dbReference>
<dbReference type="HAMAP" id="MF_00060">
    <property type="entry name" value="SurE"/>
    <property type="match status" value="1"/>
</dbReference>
<evidence type="ECO:0000256" key="5">
    <source>
        <dbReference type="ARBA" id="ARBA00022490"/>
    </source>
</evidence>
<reference evidence="11 12" key="1">
    <citation type="submission" date="2018-05" db="EMBL/GenBank/DDBJ databases">
        <title>A metagenomic window into the 2 km-deep terrestrial subsurface aquifer revealed taxonomically and functionally diverse microbial community comprising novel uncultured bacterial lineages.</title>
        <authorList>
            <person name="Kadnikov V.V."/>
            <person name="Mardanov A.V."/>
            <person name="Beletsky A.V."/>
            <person name="Banks D."/>
            <person name="Pimenov N.V."/>
            <person name="Frank Y.A."/>
            <person name="Karnachuk O.V."/>
            <person name="Ravin N.V."/>
        </authorList>
    </citation>
    <scope>NUCLEOTIDE SEQUENCE [LARGE SCALE GENOMIC DNA]</scope>
    <source>
        <strain evidence="11">BY5</strain>
    </source>
</reference>
<comment type="subcellular location">
    <subcellularLocation>
        <location evidence="3 9">Cytoplasm</location>
    </subcellularLocation>
</comment>
<comment type="function">
    <text evidence="9">Nucleotidase that shows phosphatase activity on nucleoside 5'-monophosphates.</text>
</comment>
<dbReference type="NCBIfam" id="NF001492">
    <property type="entry name" value="PRK00346.2-2"/>
    <property type="match status" value="1"/>
</dbReference>
<dbReference type="SUPFAM" id="SSF64167">
    <property type="entry name" value="SurE-like"/>
    <property type="match status" value="1"/>
</dbReference>
<feature type="binding site" evidence="9">
    <location>
        <position position="39"/>
    </location>
    <ligand>
        <name>a divalent metal cation</name>
        <dbReference type="ChEBI" id="CHEBI:60240"/>
    </ligand>
</feature>
<accession>A0A367ZU10</accession>
<evidence type="ECO:0000259" key="10">
    <source>
        <dbReference type="Pfam" id="PF01975"/>
    </source>
</evidence>
<dbReference type="NCBIfam" id="NF001490">
    <property type="entry name" value="PRK00346.1-4"/>
    <property type="match status" value="1"/>
</dbReference>
<comment type="cofactor">
    <cofactor evidence="9">
        <name>a divalent metal cation</name>
        <dbReference type="ChEBI" id="CHEBI:60240"/>
    </cofactor>
    <text evidence="9">Binds 1 divalent metal cation per subunit.</text>
</comment>
<dbReference type="GO" id="GO:0046872">
    <property type="term" value="F:metal ion binding"/>
    <property type="evidence" value="ECO:0007669"/>
    <property type="project" value="UniProtKB-UniRule"/>
</dbReference>
<organism evidence="11 12">
    <name type="scientific">Candidatus Ozemobacter sibiricus</name>
    <dbReference type="NCBI Taxonomy" id="2268124"/>
    <lineage>
        <taxon>Bacteria</taxon>
        <taxon>Candidatus Ozemobacteria</taxon>
        <taxon>Candidatus Ozemobacterales</taxon>
        <taxon>Candidatus Ozemobacteraceae</taxon>
        <taxon>Candidatus Ozemobacter</taxon>
    </lineage>
</organism>
<evidence type="ECO:0000313" key="11">
    <source>
        <dbReference type="EMBL" id="RCK81633.1"/>
    </source>
</evidence>
<comment type="caution">
    <text evidence="11">The sequence shown here is derived from an EMBL/GenBank/DDBJ whole genome shotgun (WGS) entry which is preliminary data.</text>
</comment>